<feature type="domain" description="Calpain catalytic" evidence="4">
    <location>
        <begin position="1"/>
        <end position="67"/>
    </location>
</feature>
<feature type="active site" evidence="2">
    <location>
        <position position="23"/>
    </location>
</feature>
<evidence type="ECO:0000256" key="3">
    <source>
        <dbReference type="PROSITE-ProRule" id="PRU00239"/>
    </source>
</evidence>
<dbReference type="Pfam" id="PF00648">
    <property type="entry name" value="Peptidase_C2"/>
    <property type="match status" value="1"/>
</dbReference>
<evidence type="ECO:0000313" key="5">
    <source>
        <dbReference type="EMBL" id="VDO82570.1"/>
    </source>
</evidence>
<organism evidence="5 6">
    <name type="scientific">Soboliphyme baturini</name>
    <dbReference type="NCBI Taxonomy" id="241478"/>
    <lineage>
        <taxon>Eukaryota</taxon>
        <taxon>Metazoa</taxon>
        <taxon>Ecdysozoa</taxon>
        <taxon>Nematoda</taxon>
        <taxon>Enoplea</taxon>
        <taxon>Dorylaimia</taxon>
        <taxon>Dioctophymatida</taxon>
        <taxon>Dioctophymatoidea</taxon>
        <taxon>Soboliphymatidae</taxon>
        <taxon>Soboliphyme</taxon>
    </lineage>
</organism>
<dbReference type="SUPFAM" id="SSF54001">
    <property type="entry name" value="Cysteine proteinases"/>
    <property type="match status" value="1"/>
</dbReference>
<dbReference type="PANTHER" id="PTHR10183">
    <property type="entry name" value="CALPAIN"/>
    <property type="match status" value="1"/>
</dbReference>
<reference evidence="5 6" key="1">
    <citation type="submission" date="2018-11" db="EMBL/GenBank/DDBJ databases">
        <authorList>
            <consortium name="Pathogen Informatics"/>
        </authorList>
    </citation>
    <scope>NUCLEOTIDE SEQUENCE [LARGE SCALE GENOMIC DNA]</scope>
</reference>
<dbReference type="Gene3D" id="3.90.70.10">
    <property type="entry name" value="Cysteine proteinases"/>
    <property type="match status" value="1"/>
</dbReference>
<sequence>MTVKVEVKTGKKTETVELIRLRNPWGQKTEWNGAWGDRSKEWKSVSEEQKRRLKLRVLDDGEFWYSLYHLYGFGK</sequence>
<dbReference type="InterPro" id="IPR022684">
    <property type="entry name" value="Calpain_cysteine_protease"/>
</dbReference>
<evidence type="ECO:0000313" key="6">
    <source>
        <dbReference type="Proteomes" id="UP000270296"/>
    </source>
</evidence>
<dbReference type="GO" id="GO:0006508">
    <property type="term" value="P:proteolysis"/>
    <property type="evidence" value="ECO:0007669"/>
    <property type="project" value="InterPro"/>
</dbReference>
<dbReference type="PANTHER" id="PTHR10183:SF433">
    <property type="entry name" value="CALPAIN-A-RELATED"/>
    <property type="match status" value="1"/>
</dbReference>
<evidence type="ECO:0000256" key="1">
    <source>
        <dbReference type="ARBA" id="ARBA00007623"/>
    </source>
</evidence>
<evidence type="ECO:0000256" key="2">
    <source>
        <dbReference type="PIRSR" id="PIRSR622684-1"/>
    </source>
</evidence>
<accession>A0A3P7Y4L7</accession>
<dbReference type="Proteomes" id="UP000270296">
    <property type="component" value="Unassembled WGS sequence"/>
</dbReference>
<evidence type="ECO:0000259" key="4">
    <source>
        <dbReference type="PROSITE" id="PS50203"/>
    </source>
</evidence>
<dbReference type="EMBL" id="UZAM01000746">
    <property type="protein sequence ID" value="VDO82570.1"/>
    <property type="molecule type" value="Genomic_DNA"/>
</dbReference>
<gene>
    <name evidence="5" type="ORF">SBAD_LOCUS342</name>
</gene>
<dbReference type="InterPro" id="IPR038765">
    <property type="entry name" value="Papain-like_cys_pep_sf"/>
</dbReference>
<dbReference type="InterPro" id="IPR001300">
    <property type="entry name" value="Peptidase_C2_calpain_cat"/>
</dbReference>
<dbReference type="OrthoDB" id="424753at2759"/>
<protein>
    <recommendedName>
        <fullName evidence="4">Calpain catalytic domain-containing protein</fullName>
    </recommendedName>
</protein>
<proteinExistence type="inferred from homology"/>
<dbReference type="AlphaFoldDB" id="A0A3P7Y4L7"/>
<name>A0A3P7Y4L7_9BILA</name>
<dbReference type="GO" id="GO:0004198">
    <property type="term" value="F:calcium-dependent cysteine-type endopeptidase activity"/>
    <property type="evidence" value="ECO:0007669"/>
    <property type="project" value="InterPro"/>
</dbReference>
<dbReference type="GO" id="GO:0005737">
    <property type="term" value="C:cytoplasm"/>
    <property type="evidence" value="ECO:0007669"/>
    <property type="project" value="TreeGrafter"/>
</dbReference>
<dbReference type="PROSITE" id="PS50203">
    <property type="entry name" value="CALPAIN_CAT"/>
    <property type="match status" value="1"/>
</dbReference>
<comment type="caution">
    <text evidence="3">Lacks conserved residue(s) required for the propagation of feature annotation.</text>
</comment>
<keyword evidence="6" id="KW-1185">Reference proteome</keyword>
<comment type="similarity">
    <text evidence="1">Belongs to the peptidase C2 family.</text>
</comment>